<proteinExistence type="predicted"/>
<evidence type="ECO:0000256" key="1">
    <source>
        <dbReference type="SAM" id="MobiDB-lite"/>
    </source>
</evidence>
<feature type="compositionally biased region" description="Basic and acidic residues" evidence="1">
    <location>
        <begin position="125"/>
        <end position="136"/>
    </location>
</feature>
<feature type="region of interest" description="Disordered" evidence="1">
    <location>
        <begin position="121"/>
        <end position="146"/>
    </location>
</feature>
<gene>
    <name evidence="2" type="ORF">GGR05_002701</name>
</gene>
<comment type="caution">
    <text evidence="2">The sequence shown here is derived from an EMBL/GenBank/DDBJ whole genome shotgun (WGS) entry which is preliminary data.</text>
</comment>
<name>A0A7W6BTE0_9HYPH</name>
<evidence type="ECO:0000313" key="2">
    <source>
        <dbReference type="EMBL" id="MBB3936547.1"/>
    </source>
</evidence>
<organism evidence="2 3">
    <name type="scientific">Aureimonas phyllosphaerae</name>
    <dbReference type="NCBI Taxonomy" id="1166078"/>
    <lineage>
        <taxon>Bacteria</taxon>
        <taxon>Pseudomonadati</taxon>
        <taxon>Pseudomonadota</taxon>
        <taxon>Alphaproteobacteria</taxon>
        <taxon>Hyphomicrobiales</taxon>
        <taxon>Aurantimonadaceae</taxon>
        <taxon>Aureimonas</taxon>
    </lineage>
</organism>
<accession>A0A7W6BTE0</accession>
<dbReference type="Proteomes" id="UP000531216">
    <property type="component" value="Unassembled WGS sequence"/>
</dbReference>
<dbReference type="AlphaFoldDB" id="A0A7W6BTE0"/>
<keyword evidence="3" id="KW-1185">Reference proteome</keyword>
<feature type="compositionally biased region" description="Basic residues" evidence="1">
    <location>
        <begin position="137"/>
        <end position="146"/>
    </location>
</feature>
<reference evidence="2 3" key="1">
    <citation type="submission" date="2020-08" db="EMBL/GenBank/DDBJ databases">
        <title>Genomic Encyclopedia of Type Strains, Phase IV (KMG-IV): sequencing the most valuable type-strain genomes for metagenomic binning, comparative biology and taxonomic classification.</title>
        <authorList>
            <person name="Goeker M."/>
        </authorList>
    </citation>
    <scope>NUCLEOTIDE SEQUENCE [LARGE SCALE GENOMIC DNA]</scope>
    <source>
        <strain evidence="2 3">DSM 25024</strain>
    </source>
</reference>
<evidence type="ECO:0000313" key="3">
    <source>
        <dbReference type="Proteomes" id="UP000531216"/>
    </source>
</evidence>
<sequence>MVALWPIGIEGETELEKATVYAAFKNDREPLIGILLDPNYELSFTDRVHLAQYLRGDYRNTPGRRPAHRKSYMEVIGSRTPAQLAADDVRLSMEHRRERGRSPHRWRKRCIVLYAKKRGANPDTVEGHLKRSEKDRAHRKRPRPNK</sequence>
<protein>
    <submittedName>
        <fullName evidence="2">Uncharacterized protein</fullName>
    </submittedName>
</protein>
<dbReference type="EMBL" id="JACIDO010000005">
    <property type="protein sequence ID" value="MBB3936547.1"/>
    <property type="molecule type" value="Genomic_DNA"/>
</dbReference>